<name>A0A8X6QXY3_NEPPI</name>
<reference evidence="1" key="1">
    <citation type="submission" date="2020-08" db="EMBL/GenBank/DDBJ databases">
        <title>Multicomponent nature underlies the extraordinary mechanical properties of spider dragline silk.</title>
        <authorList>
            <person name="Kono N."/>
            <person name="Nakamura H."/>
            <person name="Mori M."/>
            <person name="Yoshida Y."/>
            <person name="Ohtoshi R."/>
            <person name="Malay A.D."/>
            <person name="Moran D.A.P."/>
            <person name="Tomita M."/>
            <person name="Numata K."/>
            <person name="Arakawa K."/>
        </authorList>
    </citation>
    <scope>NUCLEOTIDE SEQUENCE</scope>
</reference>
<comment type="caution">
    <text evidence="1">The sequence shown here is derived from an EMBL/GenBank/DDBJ whole genome shotgun (WGS) entry which is preliminary data.</text>
</comment>
<gene>
    <name evidence="1" type="ORF">NPIL_674731</name>
</gene>
<evidence type="ECO:0000313" key="2">
    <source>
        <dbReference type="Proteomes" id="UP000887013"/>
    </source>
</evidence>
<accession>A0A8X6QXY3</accession>
<sequence length="102" mass="11516">MIYEPLSFQVSDQYLAVVYGIRVGLEFSFNFSFAIAANMEVLVESRSGGPGWGSLQREMVKMILIRRYVPYPDCRNSKSWSVKGVREIFGGFPRKIALKSAA</sequence>
<organism evidence="1 2">
    <name type="scientific">Nephila pilipes</name>
    <name type="common">Giant wood spider</name>
    <name type="synonym">Nephila maculata</name>
    <dbReference type="NCBI Taxonomy" id="299642"/>
    <lineage>
        <taxon>Eukaryota</taxon>
        <taxon>Metazoa</taxon>
        <taxon>Ecdysozoa</taxon>
        <taxon>Arthropoda</taxon>
        <taxon>Chelicerata</taxon>
        <taxon>Arachnida</taxon>
        <taxon>Araneae</taxon>
        <taxon>Araneomorphae</taxon>
        <taxon>Entelegynae</taxon>
        <taxon>Araneoidea</taxon>
        <taxon>Nephilidae</taxon>
        <taxon>Nephila</taxon>
    </lineage>
</organism>
<keyword evidence="2" id="KW-1185">Reference proteome</keyword>
<proteinExistence type="predicted"/>
<dbReference type="EMBL" id="BMAW01087081">
    <property type="protein sequence ID" value="GFU49912.1"/>
    <property type="molecule type" value="Genomic_DNA"/>
</dbReference>
<dbReference type="AlphaFoldDB" id="A0A8X6QXY3"/>
<protein>
    <submittedName>
        <fullName evidence="1">Uncharacterized protein</fullName>
    </submittedName>
</protein>
<dbReference type="Proteomes" id="UP000887013">
    <property type="component" value="Unassembled WGS sequence"/>
</dbReference>
<evidence type="ECO:0000313" key="1">
    <source>
        <dbReference type="EMBL" id="GFU49912.1"/>
    </source>
</evidence>